<organism evidence="1 2">
    <name type="scientific">Alloprevotella rava</name>
    <dbReference type="NCBI Taxonomy" id="671218"/>
    <lineage>
        <taxon>Bacteria</taxon>
        <taxon>Pseudomonadati</taxon>
        <taxon>Bacteroidota</taxon>
        <taxon>Bacteroidia</taxon>
        <taxon>Bacteroidales</taxon>
        <taxon>Prevotellaceae</taxon>
        <taxon>Alloprevotella</taxon>
    </lineage>
</organism>
<sequence length="87" mass="9252">MLCDTVGVGREGEHTTHGFTLRASPAVKHSVSPPGTVGPLTAAGLIPQHIKTQEFAPNNSPTHIERSLYTIGDYFSIPAPSPLPHIE</sequence>
<dbReference type="EMBL" id="JACICA010000002">
    <property type="protein sequence ID" value="MBB3702020.1"/>
    <property type="molecule type" value="Genomic_DNA"/>
</dbReference>
<reference evidence="1 2" key="1">
    <citation type="submission" date="2020-08" db="EMBL/GenBank/DDBJ databases">
        <title>Genomic Encyclopedia of Type Strains, Phase IV (KMG-IV): sequencing the most valuable type-strain genomes for metagenomic binning, comparative biology and taxonomic classification.</title>
        <authorList>
            <person name="Goeker M."/>
        </authorList>
    </citation>
    <scope>NUCLEOTIDE SEQUENCE [LARGE SCALE GENOMIC DNA]</scope>
    <source>
        <strain evidence="1 2">DSM 22548</strain>
    </source>
</reference>
<dbReference type="Proteomes" id="UP000541425">
    <property type="component" value="Unassembled WGS sequence"/>
</dbReference>
<gene>
    <name evidence="1" type="ORF">FHS60_000473</name>
</gene>
<protein>
    <submittedName>
        <fullName evidence="1">Uncharacterized protein</fullName>
    </submittedName>
</protein>
<evidence type="ECO:0000313" key="2">
    <source>
        <dbReference type="Proteomes" id="UP000541425"/>
    </source>
</evidence>
<evidence type="ECO:0000313" key="1">
    <source>
        <dbReference type="EMBL" id="MBB3702020.1"/>
    </source>
</evidence>
<dbReference type="AlphaFoldDB" id="A0A7W5XXC0"/>
<comment type="caution">
    <text evidence="1">The sequence shown here is derived from an EMBL/GenBank/DDBJ whole genome shotgun (WGS) entry which is preliminary data.</text>
</comment>
<name>A0A7W5XXC0_9BACT</name>
<proteinExistence type="predicted"/>
<accession>A0A7W5XXC0</accession>